<sequence length="341" mass="38637">MWMVRVGCGDYGSEFNMSSDGSLHGTKLKPFKPRPTSANFSPISNPNSSIHSTPIHKANLSTLNGNLATIKDQAKLDTTPAAPIVTTRWSPTPEQLHALKDMYRRGIRTPTTEQIHQIAAKLRRLGRIEGKNVFYWFQNHKARERQRRRWMAVCTPCEEQPQRDIQTLERRNPGLSGTAGFEIGRTKNKAASSNCSTLSEDSLPILRTAVSEKGTEGWNQFDKERKLQQIIMKSSTETMLPNWKLMEPYSTPPTHFVRTANSTDQATQEDSALAAALSVRFIPDFSNSLSVTALSMRVTLSRYNGDRHGCEFDVRSKLHLHIRQNERIQCGKIKWSIREEI</sequence>
<accession>A0ACC0MEI4</accession>
<comment type="caution">
    <text evidence="1">The sequence shown here is derived from an EMBL/GenBank/DDBJ whole genome shotgun (WGS) entry which is preliminary data.</text>
</comment>
<proteinExistence type="predicted"/>
<dbReference type="EMBL" id="CM046396">
    <property type="protein sequence ID" value="KAI8538902.1"/>
    <property type="molecule type" value="Genomic_DNA"/>
</dbReference>
<gene>
    <name evidence="1" type="ORF">RHMOL_Rhmol09G0139600</name>
</gene>
<protein>
    <submittedName>
        <fullName evidence="1">Uncharacterized protein</fullName>
    </submittedName>
</protein>
<keyword evidence="2" id="KW-1185">Reference proteome</keyword>
<reference evidence="1" key="1">
    <citation type="submission" date="2022-02" db="EMBL/GenBank/DDBJ databases">
        <title>Plant Genome Project.</title>
        <authorList>
            <person name="Zhang R.-G."/>
        </authorList>
    </citation>
    <scope>NUCLEOTIDE SEQUENCE</scope>
    <source>
        <strain evidence="1">AT1</strain>
    </source>
</reference>
<evidence type="ECO:0000313" key="2">
    <source>
        <dbReference type="Proteomes" id="UP001062846"/>
    </source>
</evidence>
<name>A0ACC0MEI4_RHOML</name>
<dbReference type="Proteomes" id="UP001062846">
    <property type="component" value="Chromosome 9"/>
</dbReference>
<evidence type="ECO:0000313" key="1">
    <source>
        <dbReference type="EMBL" id="KAI8538902.1"/>
    </source>
</evidence>
<organism evidence="1 2">
    <name type="scientific">Rhododendron molle</name>
    <name type="common">Chinese azalea</name>
    <name type="synonym">Azalea mollis</name>
    <dbReference type="NCBI Taxonomy" id="49168"/>
    <lineage>
        <taxon>Eukaryota</taxon>
        <taxon>Viridiplantae</taxon>
        <taxon>Streptophyta</taxon>
        <taxon>Embryophyta</taxon>
        <taxon>Tracheophyta</taxon>
        <taxon>Spermatophyta</taxon>
        <taxon>Magnoliopsida</taxon>
        <taxon>eudicotyledons</taxon>
        <taxon>Gunneridae</taxon>
        <taxon>Pentapetalae</taxon>
        <taxon>asterids</taxon>
        <taxon>Ericales</taxon>
        <taxon>Ericaceae</taxon>
        <taxon>Ericoideae</taxon>
        <taxon>Rhodoreae</taxon>
        <taxon>Rhododendron</taxon>
    </lineage>
</organism>